<name>A0ABS6X0R0_9BACT</name>
<proteinExistence type="predicted"/>
<sequence length="159" mass="17753">MLPPSIPTTRLQTVLRILLGAFMLKAGSGHLTFQRAEFQAQVPTWLPLDSDLVVLLSGLAEISLGLAMILWSSRKVYVGLALATFFVLIFPGNISQYVNHISAFNLDTDRARLIRLFFQPVLIAWALWSTGAWQAWRQRHRRATAETGWPGTPAADVTH</sequence>
<dbReference type="PANTHER" id="PTHR36974">
    <property type="entry name" value="MEMBRANE PROTEIN-RELATED"/>
    <property type="match status" value="1"/>
</dbReference>
<dbReference type="EMBL" id="JAHWGL010000051">
    <property type="protein sequence ID" value="MBW3129420.1"/>
    <property type="molecule type" value="Genomic_DNA"/>
</dbReference>
<accession>A0ABS6X0R0</accession>
<keyword evidence="1" id="KW-0472">Membrane</keyword>
<reference evidence="2 3" key="1">
    <citation type="submission" date="2021-07" db="EMBL/GenBank/DDBJ databases">
        <title>Hymenobacter profundi sp. nov., isolated from deep-sea water.</title>
        <authorList>
            <person name="Kim M.K."/>
        </authorList>
    </citation>
    <scope>NUCLEOTIDE SEQUENCE [LARGE SCALE GENOMIC DNA]</scope>
    <source>
        <strain evidence="2 3">M2</strain>
    </source>
</reference>
<feature type="transmembrane region" description="Helical" evidence="1">
    <location>
        <begin position="52"/>
        <end position="71"/>
    </location>
</feature>
<organism evidence="2 3">
    <name type="scientific">Hymenobacter profundi</name>
    <dbReference type="NCBI Taxonomy" id="1982110"/>
    <lineage>
        <taxon>Bacteria</taxon>
        <taxon>Pseudomonadati</taxon>
        <taxon>Bacteroidota</taxon>
        <taxon>Cytophagia</taxon>
        <taxon>Cytophagales</taxon>
        <taxon>Hymenobacteraceae</taxon>
        <taxon>Hymenobacter</taxon>
    </lineage>
</organism>
<evidence type="ECO:0000313" key="2">
    <source>
        <dbReference type="EMBL" id="MBW3129420.1"/>
    </source>
</evidence>
<dbReference type="RefSeq" id="WP_219159261.1">
    <property type="nucleotide sequence ID" value="NZ_JAHWGL010000051.1"/>
</dbReference>
<keyword evidence="1" id="KW-1133">Transmembrane helix</keyword>
<gene>
    <name evidence="2" type="ORF">KYK14_12725</name>
</gene>
<feature type="transmembrane region" description="Helical" evidence="1">
    <location>
        <begin position="114"/>
        <end position="133"/>
    </location>
</feature>
<evidence type="ECO:0000313" key="3">
    <source>
        <dbReference type="Proteomes" id="UP000826188"/>
    </source>
</evidence>
<evidence type="ECO:0008006" key="4">
    <source>
        <dbReference type="Google" id="ProtNLM"/>
    </source>
</evidence>
<feature type="transmembrane region" description="Helical" evidence="1">
    <location>
        <begin position="76"/>
        <end position="94"/>
    </location>
</feature>
<protein>
    <recommendedName>
        <fullName evidence="4">DoxX family membrane protein</fullName>
    </recommendedName>
</protein>
<keyword evidence="1" id="KW-0812">Transmembrane</keyword>
<dbReference type="Proteomes" id="UP000826188">
    <property type="component" value="Unassembled WGS sequence"/>
</dbReference>
<dbReference type="PANTHER" id="PTHR36974:SF1">
    <property type="entry name" value="DOXX FAMILY MEMBRANE PROTEIN"/>
    <property type="match status" value="1"/>
</dbReference>
<evidence type="ECO:0000256" key="1">
    <source>
        <dbReference type="SAM" id="Phobius"/>
    </source>
</evidence>
<comment type="caution">
    <text evidence="2">The sequence shown here is derived from an EMBL/GenBank/DDBJ whole genome shotgun (WGS) entry which is preliminary data.</text>
</comment>
<keyword evidence="3" id="KW-1185">Reference proteome</keyword>